<proteinExistence type="predicted"/>
<comment type="caution">
    <text evidence="1">The sequence shown here is derived from an EMBL/GenBank/DDBJ whole genome shotgun (WGS) entry which is preliminary data.</text>
</comment>
<dbReference type="OrthoDB" id="10294438at2759"/>
<dbReference type="EMBL" id="ACFL01000020">
    <property type="protein sequence ID" value="EEU08809.1"/>
    <property type="molecule type" value="Genomic_DNA"/>
</dbReference>
<protein>
    <submittedName>
        <fullName evidence="1">Nag1p</fullName>
    </submittedName>
</protein>
<reference evidence="1 2" key="1">
    <citation type="journal article" date="2009" name="Genome Res.">
        <title>Genome structure of a Saccharomyces cerevisiae strain widely used in bioethanol production.</title>
        <authorList>
            <person name="Argueso J.L."/>
            <person name="Carazzolle M.F."/>
            <person name="Mieczkowski P.A."/>
            <person name="Duarte F.M."/>
            <person name="Netto O.V."/>
            <person name="Missawa S.K."/>
            <person name="Galzerani F."/>
            <person name="Costa G.G."/>
            <person name="Vidal R.O."/>
            <person name="Noronha M.F."/>
            <person name="Dominska M."/>
            <person name="Andrietta M.G."/>
            <person name="Andrietta S.R."/>
            <person name="Cunha A.F."/>
            <person name="Gomes L.H."/>
            <person name="Tavares F.C."/>
            <person name="Alcarde A.R."/>
            <person name="Dietrich F.S."/>
            <person name="McCusker J.H."/>
            <person name="Petes T.D."/>
            <person name="Pereira G.A."/>
        </authorList>
    </citation>
    <scope>NUCLEOTIDE SEQUENCE [LARGE SCALE GENOMIC DNA]</scope>
    <source>
        <strain evidence="1 2">JAY291</strain>
    </source>
</reference>
<dbReference type="Proteomes" id="UP000008073">
    <property type="component" value="Unassembled WGS sequence"/>
</dbReference>
<name>C7GK99_YEAS2</name>
<sequence length="163" mass="17536">MNSAGRVHRSRAGSRGHAAISPLTMASFSVARGIRSSNVYDDTDDELSILTFFSAVRRNRLTSSLPPILSARCSSACFSVRIVLPLSLTISISALMYSTNSALGRKLTGAFSIQTNIEQSCGFFRTSIMATLPPIECPIIIGPPLVFNSCFVIKCFTSSDMTS</sequence>
<organism evidence="1 2">
    <name type="scientific">Saccharomyces cerevisiae (strain JAY291)</name>
    <name type="common">Baker's yeast</name>
    <dbReference type="NCBI Taxonomy" id="574961"/>
    <lineage>
        <taxon>Eukaryota</taxon>
        <taxon>Fungi</taxon>
        <taxon>Dikarya</taxon>
        <taxon>Ascomycota</taxon>
        <taxon>Saccharomycotina</taxon>
        <taxon>Saccharomycetes</taxon>
        <taxon>Saccharomycetales</taxon>
        <taxon>Saccharomycetaceae</taxon>
        <taxon>Saccharomyces</taxon>
    </lineage>
</organism>
<evidence type="ECO:0000313" key="2">
    <source>
        <dbReference type="Proteomes" id="UP000008073"/>
    </source>
</evidence>
<gene>
    <name evidence="1" type="primary">NAG1</name>
    <name evidence="1" type="ORF">C1Q_00633</name>
</gene>
<evidence type="ECO:0000313" key="1">
    <source>
        <dbReference type="EMBL" id="EEU08809.1"/>
    </source>
</evidence>
<dbReference type="AlphaFoldDB" id="C7GK99"/>
<accession>C7GK99</accession>